<evidence type="ECO:0000256" key="2">
    <source>
        <dbReference type="ARBA" id="ARBA00012000"/>
    </source>
</evidence>
<dbReference type="Gene3D" id="1.10.340.30">
    <property type="entry name" value="Hypothetical protein, domain 2"/>
    <property type="match status" value="1"/>
</dbReference>
<dbReference type="Pfam" id="PF00730">
    <property type="entry name" value="HhH-GPD"/>
    <property type="match status" value="1"/>
</dbReference>
<dbReference type="PANTHER" id="PTHR43003:SF5">
    <property type="entry name" value="DNA-3-METHYLADENINE GLYCOSYLASE"/>
    <property type="match status" value="1"/>
</dbReference>
<proteinExistence type="predicted"/>
<dbReference type="EMBL" id="NITZ01000006">
    <property type="protein sequence ID" value="PHM49139.1"/>
    <property type="molecule type" value="Genomic_DNA"/>
</dbReference>
<keyword evidence="7" id="KW-1185">Reference proteome</keyword>
<dbReference type="GO" id="GO:0032993">
    <property type="term" value="C:protein-DNA complex"/>
    <property type="evidence" value="ECO:0007669"/>
    <property type="project" value="TreeGrafter"/>
</dbReference>
<evidence type="ECO:0000313" key="6">
    <source>
        <dbReference type="EMBL" id="PHM49139.1"/>
    </source>
</evidence>
<dbReference type="Proteomes" id="UP000221980">
    <property type="component" value="Unassembled WGS sequence"/>
</dbReference>
<dbReference type="GO" id="GO:0005737">
    <property type="term" value="C:cytoplasm"/>
    <property type="evidence" value="ECO:0007669"/>
    <property type="project" value="TreeGrafter"/>
</dbReference>
<dbReference type="InterPro" id="IPR011257">
    <property type="entry name" value="DNA_glycosylase"/>
</dbReference>
<dbReference type="GO" id="GO:0006307">
    <property type="term" value="P:DNA alkylation repair"/>
    <property type="evidence" value="ECO:0007669"/>
    <property type="project" value="TreeGrafter"/>
</dbReference>
<evidence type="ECO:0000256" key="3">
    <source>
        <dbReference type="ARBA" id="ARBA00022763"/>
    </source>
</evidence>
<dbReference type="CDD" id="cd00056">
    <property type="entry name" value="ENDO3c"/>
    <property type="match status" value="1"/>
</dbReference>
<comment type="caution">
    <text evidence="6">The sequence shown here is derived from an EMBL/GenBank/DDBJ whole genome shotgun (WGS) entry which is preliminary data.</text>
</comment>
<dbReference type="GO" id="GO:0006285">
    <property type="term" value="P:base-excision repair, AP site formation"/>
    <property type="evidence" value="ECO:0007669"/>
    <property type="project" value="TreeGrafter"/>
</dbReference>
<organism evidence="6 7">
    <name type="scientific">Xenorhabdus miraniensis</name>
    <dbReference type="NCBI Taxonomy" id="351674"/>
    <lineage>
        <taxon>Bacteria</taxon>
        <taxon>Pseudomonadati</taxon>
        <taxon>Pseudomonadota</taxon>
        <taxon>Gammaproteobacteria</taxon>
        <taxon>Enterobacterales</taxon>
        <taxon>Morganellaceae</taxon>
        <taxon>Xenorhabdus</taxon>
    </lineage>
</organism>
<dbReference type="Gene3D" id="1.10.1670.40">
    <property type="match status" value="1"/>
</dbReference>
<gene>
    <name evidence="6" type="ORF">Xmir_01491</name>
</gene>
<dbReference type="PANTHER" id="PTHR43003">
    <property type="entry name" value="DNA-3-METHYLADENINE GLYCOSYLASE"/>
    <property type="match status" value="1"/>
</dbReference>
<evidence type="ECO:0000259" key="5">
    <source>
        <dbReference type="SMART" id="SM00478"/>
    </source>
</evidence>
<evidence type="ECO:0000256" key="1">
    <source>
        <dbReference type="ARBA" id="ARBA00000086"/>
    </source>
</evidence>
<evidence type="ECO:0000256" key="4">
    <source>
        <dbReference type="ARBA" id="ARBA00023204"/>
    </source>
</evidence>
<name>A0A2D0JRY3_9GAMM</name>
<dbReference type="AlphaFoldDB" id="A0A2D0JRY3"/>
<dbReference type="GO" id="GO:0008725">
    <property type="term" value="F:DNA-3-methyladenine glycosylase activity"/>
    <property type="evidence" value="ECO:0007669"/>
    <property type="project" value="TreeGrafter"/>
</dbReference>
<dbReference type="InterPro" id="IPR003265">
    <property type="entry name" value="HhH-GPD_domain"/>
</dbReference>
<protein>
    <recommendedName>
        <fullName evidence="2">DNA-3-methyladenine glycosylase II</fullName>
        <ecNumber evidence="2">3.2.2.21</ecNumber>
    </recommendedName>
</protein>
<dbReference type="GO" id="GO:0043916">
    <property type="term" value="F:DNA-7-methylguanine glycosylase activity"/>
    <property type="evidence" value="ECO:0007669"/>
    <property type="project" value="TreeGrafter"/>
</dbReference>
<dbReference type="SUPFAM" id="SSF48150">
    <property type="entry name" value="DNA-glycosylase"/>
    <property type="match status" value="1"/>
</dbReference>
<dbReference type="InterPro" id="IPR051912">
    <property type="entry name" value="Alkylbase_DNA_Glycosylase/TA"/>
</dbReference>
<comment type="catalytic activity">
    <reaction evidence="1">
        <text>Hydrolysis of alkylated DNA, releasing 3-methyladenine, 3-methylguanine, 7-methylguanine and 7-methyladenine.</text>
        <dbReference type="EC" id="3.2.2.21"/>
    </reaction>
</comment>
<evidence type="ECO:0000313" key="7">
    <source>
        <dbReference type="Proteomes" id="UP000221980"/>
    </source>
</evidence>
<sequence length="310" mass="34429">MKAGDFIENGFIENDFIEIVLPTNYHTKDFLAFHQRDEMEVSEIVQQNKIKKGMVWQETPALLTISLEKNKARIQLDIDGGEDLCSDEALSALASHMLGLKQPVELFESLYQDHPVIGDLVTRQTGLRIYQSATPFEALSWAIIGQQISVSAAISIRRRFIQAIGIQHSSGLLCHPTHKQVIQCSEQDLRQCGFSVGKANALLNVCRLIDSGALALNIPEGENAINCLTDNLLSIKGIGMWTVNYALLRGLNYLNGSLHGDVAVRRNLQYLLKQEDKVGAAQAEEWLAGFSPWKALVGAHLWRQQSSSGY</sequence>
<feature type="domain" description="HhH-GPD" evidence="5">
    <location>
        <begin position="144"/>
        <end position="306"/>
    </location>
</feature>
<dbReference type="OrthoDB" id="9811249at2"/>
<keyword evidence="4" id="KW-0234">DNA repair</keyword>
<dbReference type="SMART" id="SM00478">
    <property type="entry name" value="ENDO3c"/>
    <property type="match status" value="1"/>
</dbReference>
<accession>A0A2D0JRY3</accession>
<reference evidence="6 7" key="1">
    <citation type="journal article" date="2017" name="Nat. Microbiol.">
        <title>Natural product diversity associated with the nematode symbionts Photorhabdus and Xenorhabdus.</title>
        <authorList>
            <person name="Tobias N.J."/>
            <person name="Wolff H."/>
            <person name="Djahanschiri B."/>
            <person name="Grundmann F."/>
            <person name="Kronenwerth M."/>
            <person name="Shi Y.M."/>
            <person name="Simonyi S."/>
            <person name="Grun P."/>
            <person name="Shapiro-Ilan D."/>
            <person name="Pidot S.J."/>
            <person name="Stinear T.P."/>
            <person name="Ebersberger I."/>
            <person name="Bode H.B."/>
        </authorList>
    </citation>
    <scope>NUCLEOTIDE SEQUENCE [LARGE SCALE GENOMIC DNA]</scope>
    <source>
        <strain evidence="6 7">DSM 17902</strain>
    </source>
</reference>
<dbReference type="GO" id="GO:0032131">
    <property type="term" value="F:alkylated DNA binding"/>
    <property type="evidence" value="ECO:0007669"/>
    <property type="project" value="TreeGrafter"/>
</dbReference>
<keyword evidence="3" id="KW-0227">DNA damage</keyword>
<dbReference type="EC" id="3.2.2.21" evidence="2"/>